<dbReference type="InterPro" id="IPR052531">
    <property type="entry name" value="CarD-like_regulator"/>
</dbReference>
<reference evidence="2 3" key="1">
    <citation type="submission" date="2019-05" db="EMBL/GenBank/DDBJ databases">
        <authorList>
            <consortium name="Pathogen Informatics"/>
        </authorList>
    </citation>
    <scope>NUCLEOTIDE SEQUENCE [LARGE SCALE GENOMIC DNA]</scope>
    <source>
        <strain evidence="2 3">NCTC503</strain>
    </source>
</reference>
<dbReference type="RefSeq" id="WP_197733552.1">
    <property type="nucleotide sequence ID" value="NZ_CBCRUQ010000006.1"/>
</dbReference>
<dbReference type="Pfam" id="PF02559">
    <property type="entry name" value="CarD_TRCF_RID"/>
    <property type="match status" value="1"/>
</dbReference>
<dbReference type="InterPro" id="IPR036101">
    <property type="entry name" value="CarD-like/TRCF_RID_sf"/>
</dbReference>
<organism evidence="2 3">
    <name type="scientific">Hathewaya histolytica</name>
    <name type="common">Clostridium histolyticum</name>
    <dbReference type="NCBI Taxonomy" id="1498"/>
    <lineage>
        <taxon>Bacteria</taxon>
        <taxon>Bacillati</taxon>
        <taxon>Bacillota</taxon>
        <taxon>Clostridia</taxon>
        <taxon>Eubacteriales</taxon>
        <taxon>Clostridiaceae</taxon>
        <taxon>Hathewaya</taxon>
    </lineage>
</organism>
<dbReference type="InterPro" id="IPR003711">
    <property type="entry name" value="CarD-like/TRCF_RID"/>
</dbReference>
<dbReference type="EMBL" id="LR590481">
    <property type="protein sequence ID" value="VTQ95886.1"/>
    <property type="molecule type" value="Genomic_DNA"/>
</dbReference>
<keyword evidence="3" id="KW-1185">Reference proteome</keyword>
<proteinExistence type="predicted"/>
<dbReference type="SUPFAM" id="SSF141259">
    <property type="entry name" value="CarD-like"/>
    <property type="match status" value="1"/>
</dbReference>
<sequence>MFEIGDKIIYPMQGAGVIQGIEEKDFSGEKKKYYIIKMLTNNMQLMIPMDRIIDSNLRLVTNESTLDKILLDLNTTDFSSNDNISSKQRYQSNMDKIKSGSLKENLEVVYDLTCLSKEKSLNSTEKQMLTNARKFLVDEIILVKNLTEDEADNLLDENIN</sequence>
<evidence type="ECO:0000259" key="1">
    <source>
        <dbReference type="SMART" id="SM01058"/>
    </source>
</evidence>
<dbReference type="Proteomes" id="UP000308489">
    <property type="component" value="Chromosome 1"/>
</dbReference>
<dbReference type="InterPro" id="IPR048792">
    <property type="entry name" value="CarD_C"/>
</dbReference>
<dbReference type="Pfam" id="PF21095">
    <property type="entry name" value="CarD_C"/>
    <property type="match status" value="1"/>
</dbReference>
<dbReference type="KEGG" id="hhw:NCTC503_02600"/>
<dbReference type="GO" id="GO:0009303">
    <property type="term" value="P:rRNA transcription"/>
    <property type="evidence" value="ECO:0007669"/>
    <property type="project" value="TreeGrafter"/>
</dbReference>
<dbReference type="AlphaFoldDB" id="A0A4U9RW27"/>
<dbReference type="InterPro" id="IPR042215">
    <property type="entry name" value="CarD-like_C"/>
</dbReference>
<gene>
    <name evidence="2" type="ORF">NCTC503_02600</name>
</gene>
<accession>A0A4U9RW27</accession>
<evidence type="ECO:0000313" key="3">
    <source>
        <dbReference type="Proteomes" id="UP000308489"/>
    </source>
</evidence>
<dbReference type="PANTHER" id="PTHR38447">
    <property type="entry name" value="TRANSCRIPTION FACTOR YDEB-RELATED"/>
    <property type="match status" value="1"/>
</dbReference>
<name>A0A4U9RW27_HATHI</name>
<dbReference type="PANTHER" id="PTHR38447:SF1">
    <property type="entry name" value="RNA POLYMERASE-BINDING TRANSCRIPTION FACTOR CARD"/>
    <property type="match status" value="1"/>
</dbReference>
<dbReference type="Gene3D" id="2.40.10.170">
    <property type="match status" value="1"/>
</dbReference>
<dbReference type="SMART" id="SM01058">
    <property type="entry name" value="CarD_TRCF"/>
    <property type="match status" value="1"/>
</dbReference>
<feature type="domain" description="CarD-like/TRCF RNAP-interacting" evidence="1">
    <location>
        <begin position="1"/>
        <end position="113"/>
    </location>
</feature>
<evidence type="ECO:0000313" key="2">
    <source>
        <dbReference type="EMBL" id="VTQ95886.1"/>
    </source>
</evidence>
<protein>
    <submittedName>
        <fullName evidence="2">CarD family transcriptional regulator</fullName>
    </submittedName>
</protein>
<dbReference type="Gene3D" id="1.20.58.1290">
    <property type="entry name" value="CarD-like, C-terminal domain"/>
    <property type="match status" value="1"/>
</dbReference>